<evidence type="ECO:0000256" key="1">
    <source>
        <dbReference type="SAM" id="SignalP"/>
    </source>
</evidence>
<keyword evidence="1" id="KW-0732">Signal</keyword>
<feature type="chain" id="PRO_5046330304" evidence="1">
    <location>
        <begin position="25"/>
        <end position="101"/>
    </location>
</feature>
<reference evidence="2 3" key="1">
    <citation type="submission" date="2023-03" db="EMBL/GenBank/DDBJ databases">
        <title>Roseibium porphyridii sp. nov. and Roseibium rhodosorbium sp. nov. isolated from marine algae, Porphyridium cruentum and Rhodosorus marinus, respectively.</title>
        <authorList>
            <person name="Lee M.W."/>
            <person name="Choi B.J."/>
            <person name="Lee J.K."/>
            <person name="Choi D.G."/>
            <person name="Baek J.H."/>
            <person name="Bayburt H."/>
            <person name="Kim J.M."/>
            <person name="Han D.M."/>
            <person name="Kim K.H."/>
            <person name="Jeon C.O."/>
        </authorList>
    </citation>
    <scope>NUCLEOTIDE SEQUENCE [LARGE SCALE GENOMIC DNA]</scope>
    <source>
        <strain evidence="2 3">KMA01</strain>
    </source>
</reference>
<dbReference type="RefSeq" id="WP_265682912.1">
    <property type="nucleotide sequence ID" value="NZ_CP120863.1"/>
</dbReference>
<evidence type="ECO:0000313" key="3">
    <source>
        <dbReference type="Proteomes" id="UP001209803"/>
    </source>
</evidence>
<dbReference type="Proteomes" id="UP001209803">
    <property type="component" value="Chromosome"/>
</dbReference>
<organism evidence="2 3">
    <name type="scientific">Roseibium porphyridii</name>
    <dbReference type="NCBI Taxonomy" id="2866279"/>
    <lineage>
        <taxon>Bacteria</taxon>
        <taxon>Pseudomonadati</taxon>
        <taxon>Pseudomonadota</taxon>
        <taxon>Alphaproteobacteria</taxon>
        <taxon>Hyphomicrobiales</taxon>
        <taxon>Stappiaceae</taxon>
        <taxon>Roseibium</taxon>
    </lineage>
</organism>
<name>A0ABY8F5Q2_9HYPH</name>
<accession>A0ABY8F5Q2</accession>
<evidence type="ECO:0000313" key="2">
    <source>
        <dbReference type="EMBL" id="WFE90818.1"/>
    </source>
</evidence>
<gene>
    <name evidence="2" type="ORF">K1718_05590</name>
</gene>
<dbReference type="EMBL" id="CP120863">
    <property type="protein sequence ID" value="WFE90818.1"/>
    <property type="molecule type" value="Genomic_DNA"/>
</dbReference>
<protein>
    <submittedName>
        <fullName evidence="2">Uncharacterized protein</fullName>
    </submittedName>
</protein>
<sequence length="101" mass="10836">MKVFLKTLCAVAALAAVSSTAVLAESGTVRILHDEPYGAIVTKEAGVLVFRALPPTRKVVVNPGGKTPLELKHTDVRETKVVVVTQDDYARNLGAKILRLK</sequence>
<feature type="signal peptide" evidence="1">
    <location>
        <begin position="1"/>
        <end position="24"/>
    </location>
</feature>
<proteinExistence type="predicted"/>
<keyword evidence="3" id="KW-1185">Reference proteome</keyword>